<dbReference type="AlphaFoldDB" id="A0A9X6NH13"/>
<dbReference type="InterPro" id="IPR002557">
    <property type="entry name" value="Chitin-bd_dom"/>
</dbReference>
<dbReference type="EMBL" id="MTYJ01000193">
    <property type="protein sequence ID" value="OWA50471.1"/>
    <property type="molecule type" value="Genomic_DNA"/>
</dbReference>
<sequence length="593" mass="65106">MNVANQMFMITGLQLNGTLLADGQPSKNKCIDNGVDLDRGILGCRPDLCLNGTGVYSAPDCRNYIRCTGGFAEVGHCLGGMVFDPAGRRCDLPEKNPIANADRRISRAMEYLYILALFGISSALAYDQQNCRGSHVECGPSGNPVWQQLAQLFLAELSDPDNFDGGITLMAACRRIQARTKCVWDYEERCSSGPLSALTSEAKTDLLMANVCDVPDLTEKAIVLIKCLDMAKGKNQDVCRLKAMKATQATAADVLSNHKSTDRSTKKIICCLFQNMAACHRPIFQEKCTGPFMATLVARMGGHEPVAVLDNLIEEIFKIYNCNKDVLASCPQSTRISDEDAPTNKVENVDAEDGETIGGDEESTEAESCDVVKCVTPIMEALNLAFELATSQLQLEIGGEIGPVSFNKNLTKKVCKKVQSSVTCFANYFANCMTLNIPYLQTLINNVLAALEACDRPDFYDNLEIFLSCQAKGLEFDRCQARAQQMQLAMAGLQSNPSVVASLVTDNMRGIRRMVCCTTQELTDCFNEAYKFTCPSRAVSDLWLSFKDSLMDILQCQSDVMDTCPDNVLTEWKALSGGEGNKNEYRRSRSSEL</sequence>
<dbReference type="GO" id="GO:0005576">
    <property type="term" value="C:extracellular region"/>
    <property type="evidence" value="ECO:0007669"/>
    <property type="project" value="InterPro"/>
</dbReference>
<protein>
    <recommendedName>
        <fullName evidence="1">Chitin-binding type-2 domain-containing protein</fullName>
    </recommendedName>
</protein>
<organism evidence="2 3">
    <name type="scientific">Hypsibius exemplaris</name>
    <name type="common">Freshwater tardigrade</name>
    <dbReference type="NCBI Taxonomy" id="2072580"/>
    <lineage>
        <taxon>Eukaryota</taxon>
        <taxon>Metazoa</taxon>
        <taxon>Ecdysozoa</taxon>
        <taxon>Tardigrada</taxon>
        <taxon>Eutardigrada</taxon>
        <taxon>Parachela</taxon>
        <taxon>Hypsibioidea</taxon>
        <taxon>Hypsibiidae</taxon>
        <taxon>Hypsibius</taxon>
    </lineage>
</organism>
<accession>A0A9X6NH13</accession>
<dbReference type="PROSITE" id="PS50940">
    <property type="entry name" value="CHIT_BIND_II"/>
    <property type="match status" value="1"/>
</dbReference>
<dbReference type="SUPFAM" id="SSF57625">
    <property type="entry name" value="Invertebrate chitin-binding proteins"/>
    <property type="match status" value="1"/>
</dbReference>
<evidence type="ECO:0000313" key="3">
    <source>
        <dbReference type="Proteomes" id="UP000192578"/>
    </source>
</evidence>
<name>A0A9X6NH13_HYPEX</name>
<dbReference type="Pfam" id="PF01607">
    <property type="entry name" value="CBM_14"/>
    <property type="match status" value="1"/>
</dbReference>
<keyword evidence="3" id="KW-1185">Reference proteome</keyword>
<reference evidence="3" key="1">
    <citation type="submission" date="2017-01" db="EMBL/GenBank/DDBJ databases">
        <title>Comparative genomics of anhydrobiosis in the tardigrade Hypsibius dujardini.</title>
        <authorList>
            <person name="Yoshida Y."/>
            <person name="Koutsovoulos G."/>
            <person name="Laetsch D."/>
            <person name="Stevens L."/>
            <person name="Kumar S."/>
            <person name="Horikawa D."/>
            <person name="Ishino K."/>
            <person name="Komine S."/>
            <person name="Tomita M."/>
            <person name="Blaxter M."/>
            <person name="Arakawa K."/>
        </authorList>
    </citation>
    <scope>NUCLEOTIDE SEQUENCE [LARGE SCALE GENOMIC DNA]</scope>
    <source>
        <strain evidence="3">Z151</strain>
    </source>
</reference>
<proteinExistence type="predicted"/>
<dbReference type="Proteomes" id="UP000192578">
    <property type="component" value="Unassembled WGS sequence"/>
</dbReference>
<dbReference type="Gene3D" id="2.170.140.10">
    <property type="entry name" value="Chitin binding domain"/>
    <property type="match status" value="1"/>
</dbReference>
<dbReference type="InterPro" id="IPR036508">
    <property type="entry name" value="Chitin-bd_dom_sf"/>
</dbReference>
<dbReference type="SMART" id="SM00494">
    <property type="entry name" value="ChtBD2"/>
    <property type="match status" value="1"/>
</dbReference>
<dbReference type="GO" id="GO:0008061">
    <property type="term" value="F:chitin binding"/>
    <property type="evidence" value="ECO:0007669"/>
    <property type="project" value="InterPro"/>
</dbReference>
<gene>
    <name evidence="2" type="ORF">BV898_14985</name>
</gene>
<evidence type="ECO:0000313" key="2">
    <source>
        <dbReference type="EMBL" id="OWA50471.1"/>
    </source>
</evidence>
<evidence type="ECO:0000259" key="1">
    <source>
        <dbReference type="PROSITE" id="PS50940"/>
    </source>
</evidence>
<comment type="caution">
    <text evidence="2">The sequence shown here is derived from an EMBL/GenBank/DDBJ whole genome shotgun (WGS) entry which is preliminary data.</text>
</comment>
<feature type="domain" description="Chitin-binding type-2" evidence="1">
    <location>
        <begin position="46"/>
        <end position="101"/>
    </location>
</feature>
<dbReference type="OrthoDB" id="10051804at2759"/>